<dbReference type="Proteomes" id="UP000756346">
    <property type="component" value="Unassembled WGS sequence"/>
</dbReference>
<comment type="caution">
    <text evidence="2">The sequence shown here is derived from an EMBL/GenBank/DDBJ whole genome shotgun (WGS) entry which is preliminary data.</text>
</comment>
<dbReference type="InterPro" id="IPR001926">
    <property type="entry name" value="TrpB-like_PALP"/>
</dbReference>
<sequence length="377" mass="40841">MPNDSSFFFNESAQTYEPSRYPPVDQIVRFHQTLVGYEHTPLHDLGRVASVGCGKVLLKDESNRYGLPSFKILGASWAVCQALTSKVGLSTNTTLPALKDALQSRRLRLFAATDGNHGRAVARMGSMLGVDVQIYVPAGLPRSTIDLIRSENATVVQSACNYDGAIQEAYQAARDIGDEGVLVQDFAFASYCEIPQWIVDGYSTMFHEIELQIGGMVPDLIVVPVGVGSFAQSVVTYYKRHNPATAILVVEPQSAPCLHRSLLAGHPTTLITSETIMTGLECGTVSETAWPILRDGVDASVVIPEHAAHQALTSLEMEHGIKVGPCGAAPLAAIRRLSAKDKSLLRLSNDSIILLLCTEGPREYVVPRAVQLNTELR</sequence>
<dbReference type="GeneID" id="70179188"/>
<reference evidence="2" key="1">
    <citation type="journal article" date="2021" name="Nat. Commun.">
        <title>Genetic determinants of endophytism in the Arabidopsis root mycobiome.</title>
        <authorList>
            <person name="Mesny F."/>
            <person name="Miyauchi S."/>
            <person name="Thiergart T."/>
            <person name="Pickel B."/>
            <person name="Atanasova L."/>
            <person name="Karlsson M."/>
            <person name="Huettel B."/>
            <person name="Barry K.W."/>
            <person name="Haridas S."/>
            <person name="Chen C."/>
            <person name="Bauer D."/>
            <person name="Andreopoulos W."/>
            <person name="Pangilinan J."/>
            <person name="LaButti K."/>
            <person name="Riley R."/>
            <person name="Lipzen A."/>
            <person name="Clum A."/>
            <person name="Drula E."/>
            <person name="Henrissat B."/>
            <person name="Kohler A."/>
            <person name="Grigoriev I.V."/>
            <person name="Martin F.M."/>
            <person name="Hacquard S."/>
        </authorList>
    </citation>
    <scope>NUCLEOTIDE SEQUENCE</scope>
    <source>
        <strain evidence="2">MPI-CAGE-CH-0230</strain>
    </source>
</reference>
<dbReference type="SUPFAM" id="SSF53686">
    <property type="entry name" value="Tryptophan synthase beta subunit-like PLP-dependent enzymes"/>
    <property type="match status" value="1"/>
</dbReference>
<protein>
    <submittedName>
        <fullName evidence="2">Diaminopropionate ammonia-lyase family protein</fullName>
    </submittedName>
</protein>
<accession>A0A9P8YCW2</accession>
<dbReference type="Gene3D" id="3.40.50.1100">
    <property type="match status" value="2"/>
</dbReference>
<dbReference type="RefSeq" id="XP_046016114.1">
    <property type="nucleotide sequence ID" value="XM_046149642.1"/>
</dbReference>
<name>A0A9P8YCW2_9PEZI</name>
<dbReference type="Pfam" id="PF00291">
    <property type="entry name" value="PALP"/>
    <property type="match status" value="1"/>
</dbReference>
<dbReference type="PANTHER" id="PTHR42937">
    <property type="match status" value="1"/>
</dbReference>
<keyword evidence="3" id="KW-1185">Reference proteome</keyword>
<feature type="domain" description="Tryptophan synthase beta chain-like PALP" evidence="1">
    <location>
        <begin position="37"/>
        <end position="350"/>
    </location>
</feature>
<evidence type="ECO:0000313" key="2">
    <source>
        <dbReference type="EMBL" id="KAH7036021.1"/>
    </source>
</evidence>
<dbReference type="AlphaFoldDB" id="A0A9P8YCW2"/>
<proteinExistence type="predicted"/>
<dbReference type="PANTHER" id="PTHR42937:SF1">
    <property type="entry name" value="DIAMINOPROPIONATE AMMONIA-LYASE"/>
    <property type="match status" value="1"/>
</dbReference>
<evidence type="ECO:0000313" key="3">
    <source>
        <dbReference type="Proteomes" id="UP000756346"/>
    </source>
</evidence>
<dbReference type="EMBL" id="JAGTJQ010000003">
    <property type="protein sequence ID" value="KAH7036021.1"/>
    <property type="molecule type" value="Genomic_DNA"/>
</dbReference>
<gene>
    <name evidence="2" type="ORF">B0I36DRAFT_238788</name>
</gene>
<dbReference type="InterPro" id="IPR036052">
    <property type="entry name" value="TrpB-like_PALP_sf"/>
</dbReference>
<dbReference type="OrthoDB" id="10059875at2759"/>
<evidence type="ECO:0000259" key="1">
    <source>
        <dbReference type="Pfam" id="PF00291"/>
    </source>
</evidence>
<organism evidence="2 3">
    <name type="scientific">Microdochium trichocladiopsis</name>
    <dbReference type="NCBI Taxonomy" id="1682393"/>
    <lineage>
        <taxon>Eukaryota</taxon>
        <taxon>Fungi</taxon>
        <taxon>Dikarya</taxon>
        <taxon>Ascomycota</taxon>
        <taxon>Pezizomycotina</taxon>
        <taxon>Sordariomycetes</taxon>
        <taxon>Xylariomycetidae</taxon>
        <taxon>Xylariales</taxon>
        <taxon>Microdochiaceae</taxon>
        <taxon>Microdochium</taxon>
    </lineage>
</organism>